<organism evidence="5 6">
    <name type="scientific">Coccomyxa subellipsoidea (strain C-169)</name>
    <name type="common">Green microalga</name>
    <dbReference type="NCBI Taxonomy" id="574566"/>
    <lineage>
        <taxon>Eukaryota</taxon>
        <taxon>Viridiplantae</taxon>
        <taxon>Chlorophyta</taxon>
        <taxon>core chlorophytes</taxon>
        <taxon>Trebouxiophyceae</taxon>
        <taxon>Trebouxiophyceae incertae sedis</taxon>
        <taxon>Coccomyxaceae</taxon>
        <taxon>Coccomyxa</taxon>
        <taxon>Coccomyxa subellipsoidea</taxon>
    </lineage>
</organism>
<dbReference type="SUPFAM" id="SSF49590">
    <property type="entry name" value="PHL pollen allergen"/>
    <property type="match status" value="1"/>
</dbReference>
<feature type="domain" description="FAS1" evidence="2">
    <location>
        <begin position="316"/>
        <end position="470"/>
    </location>
</feature>
<evidence type="ECO:0000259" key="4">
    <source>
        <dbReference type="PROSITE" id="PS50843"/>
    </source>
</evidence>
<comment type="caution">
    <text evidence="5">The sequence shown here is derived from an EMBL/GenBank/DDBJ whole genome shotgun (WGS) entry which is preliminary data.</text>
</comment>
<evidence type="ECO:0008006" key="7">
    <source>
        <dbReference type="Google" id="ProtNLM"/>
    </source>
</evidence>
<dbReference type="Gene3D" id="2.40.40.10">
    <property type="entry name" value="RlpA-like domain"/>
    <property type="match status" value="1"/>
</dbReference>
<proteinExistence type="predicted"/>
<dbReference type="STRING" id="574566.I0YZB3"/>
<keyword evidence="6" id="KW-1185">Reference proteome</keyword>
<dbReference type="OrthoDB" id="512005at2759"/>
<evidence type="ECO:0000259" key="2">
    <source>
        <dbReference type="PROSITE" id="PS50213"/>
    </source>
</evidence>
<dbReference type="SUPFAM" id="SSF50685">
    <property type="entry name" value="Barwin-like endoglucanases"/>
    <property type="match status" value="1"/>
</dbReference>
<accession>I0YZB3</accession>
<dbReference type="InterPro" id="IPR036749">
    <property type="entry name" value="Expansin_CBD_sf"/>
</dbReference>
<sequence length="474" mass="49570">MGASRQGSRFMFMCCVCASRLQPGFLMFYTCLLHGFASFTKGVTPVQDGVDPSQPSGALLRGSCGYGAFSRKTWPFWSVATASASNFALLGKGSSGCGACLQKCAQRQQNSAQPVVFVGDICTSCAPGQISVHAAFFNDSIGDPSSGTLPVQFRQVECQPPRGMVMRVTDYSVSGDGSIRVVPTQVAGTGTLDSVELRASAGEGVSDRAHAWRPMNNSFGAAWELSDLYPPPFDLRLRDNVGRTVIVNNAIPEPAVGDYATDAQFSTADRPGGSSEVAQGTPLLPQPGSALAPAPAPMQDGASGDPSIQPFEMAHRPPLVGLVRTPSPAPQLIQLPFSNFVIPNATGLTSFLMNGNTSQTVFAPTNSAWKGQPDTRSSRALTNLMLFHMALGNRDVSSFHTVAAAGGQDSKLDYSGAVPMDTLQGNSVYIRPNADKGGLLVGDSARAAGTPTNFAQATCSGSVYGLDIVLSPPT</sequence>
<evidence type="ECO:0000259" key="3">
    <source>
        <dbReference type="PROSITE" id="PS50842"/>
    </source>
</evidence>
<evidence type="ECO:0000313" key="5">
    <source>
        <dbReference type="EMBL" id="EIE23732.1"/>
    </source>
</evidence>
<reference evidence="5 6" key="1">
    <citation type="journal article" date="2012" name="Genome Biol.">
        <title>The genome of the polar eukaryotic microalga coccomyxa subellipsoidea reveals traits of cold adaptation.</title>
        <authorList>
            <person name="Blanc G."/>
            <person name="Agarkova I."/>
            <person name="Grimwood J."/>
            <person name="Kuo A."/>
            <person name="Brueggeman A."/>
            <person name="Dunigan D."/>
            <person name="Gurnon J."/>
            <person name="Ladunga I."/>
            <person name="Lindquist E."/>
            <person name="Lucas S."/>
            <person name="Pangilinan J."/>
            <person name="Proschold T."/>
            <person name="Salamov A."/>
            <person name="Schmutz J."/>
            <person name="Weeks D."/>
            <person name="Yamada T."/>
            <person name="Claverie J.M."/>
            <person name="Grigoriev I."/>
            <person name="Van Etten J."/>
            <person name="Lomsadze A."/>
            <person name="Borodovsky M."/>
        </authorList>
    </citation>
    <scope>NUCLEOTIDE SEQUENCE [LARGE SCALE GENOMIC DNA]</scope>
    <source>
        <strain evidence="5 6">C-169</strain>
    </source>
</reference>
<dbReference type="KEGG" id="csl:COCSUDRAFT_41892"/>
<dbReference type="PANTHER" id="PTHR31692">
    <property type="entry name" value="EXPANSIN-B3"/>
    <property type="match status" value="1"/>
</dbReference>
<dbReference type="RefSeq" id="XP_005648276.1">
    <property type="nucleotide sequence ID" value="XM_005648219.1"/>
</dbReference>
<dbReference type="InterPro" id="IPR000782">
    <property type="entry name" value="FAS1_domain"/>
</dbReference>
<dbReference type="PROSITE" id="PS50842">
    <property type="entry name" value="EXPANSIN_EG45"/>
    <property type="match status" value="1"/>
</dbReference>
<dbReference type="Gene3D" id="2.60.40.760">
    <property type="entry name" value="Expansin, cellulose-binding-like domain"/>
    <property type="match status" value="1"/>
</dbReference>
<dbReference type="Proteomes" id="UP000007264">
    <property type="component" value="Unassembled WGS sequence"/>
</dbReference>
<evidence type="ECO:0000256" key="1">
    <source>
        <dbReference type="SAM" id="MobiDB-lite"/>
    </source>
</evidence>
<dbReference type="InterPro" id="IPR007112">
    <property type="entry name" value="Expansin/allergen_DPBB_dom"/>
</dbReference>
<dbReference type="InterPro" id="IPR036378">
    <property type="entry name" value="FAS1_dom_sf"/>
</dbReference>
<feature type="domain" description="Expansin-like CBD" evidence="4">
    <location>
        <begin position="177"/>
        <end position="252"/>
    </location>
</feature>
<feature type="region of interest" description="Disordered" evidence="1">
    <location>
        <begin position="264"/>
        <end position="307"/>
    </location>
</feature>
<dbReference type="SUPFAM" id="SSF82153">
    <property type="entry name" value="FAS1 domain"/>
    <property type="match status" value="1"/>
</dbReference>
<dbReference type="Gene3D" id="2.30.180.10">
    <property type="entry name" value="FAS1 domain"/>
    <property type="match status" value="1"/>
</dbReference>
<dbReference type="SMART" id="SM00554">
    <property type="entry name" value="FAS1"/>
    <property type="match status" value="1"/>
</dbReference>
<dbReference type="CDD" id="cd22271">
    <property type="entry name" value="DPBB_EXP_N-like"/>
    <property type="match status" value="1"/>
</dbReference>
<dbReference type="AlphaFoldDB" id="I0YZB3"/>
<feature type="domain" description="Expansin-like EG45" evidence="3">
    <location>
        <begin position="61"/>
        <end position="163"/>
    </location>
</feature>
<dbReference type="Pfam" id="PF02469">
    <property type="entry name" value="Fasciclin"/>
    <property type="match status" value="1"/>
</dbReference>
<gene>
    <name evidence="5" type="ORF">COCSUDRAFT_41892</name>
</gene>
<dbReference type="EMBL" id="AGSI01000007">
    <property type="protein sequence ID" value="EIE23732.1"/>
    <property type="molecule type" value="Genomic_DNA"/>
</dbReference>
<protein>
    <recommendedName>
        <fullName evidence="7">Expansin-like EG45 domain-containing protein</fullName>
    </recommendedName>
</protein>
<dbReference type="PANTHER" id="PTHR31692:SF56">
    <property type="entry name" value="EXPANSIN-B2-RELATED"/>
    <property type="match status" value="1"/>
</dbReference>
<dbReference type="InterPro" id="IPR036908">
    <property type="entry name" value="RlpA-like_sf"/>
</dbReference>
<dbReference type="GeneID" id="17041724"/>
<dbReference type="InterPro" id="IPR007117">
    <property type="entry name" value="Expansin_CBD"/>
</dbReference>
<name>I0YZB3_COCSC</name>
<dbReference type="PROSITE" id="PS50843">
    <property type="entry name" value="EXPANSIN_CBD"/>
    <property type="match status" value="1"/>
</dbReference>
<evidence type="ECO:0000313" key="6">
    <source>
        <dbReference type="Proteomes" id="UP000007264"/>
    </source>
</evidence>
<dbReference type="PROSITE" id="PS50213">
    <property type="entry name" value="FAS1"/>
    <property type="match status" value="1"/>
</dbReference>
<dbReference type="Pfam" id="PF01357">
    <property type="entry name" value="Expansin_C"/>
    <property type="match status" value="1"/>
</dbReference>